<reference evidence="6" key="1">
    <citation type="journal article" date="2012" name="MBio">
        <title>Comparative genome analysis of Trichophyton rubrum and related dermatophytes reveals candidate genes involved in infection.</title>
        <authorList>
            <person name="Martinez D.A."/>
            <person name="Oliver B.G."/>
            <person name="Graeser Y."/>
            <person name="Goldberg J.M."/>
            <person name="Li W."/>
            <person name="Martinez-Rossi N.M."/>
            <person name="Monod M."/>
            <person name="Shelest E."/>
            <person name="Barton R.C."/>
            <person name="Birch E."/>
            <person name="Brakhage A.A."/>
            <person name="Chen Z."/>
            <person name="Gurr S.J."/>
            <person name="Heiman D."/>
            <person name="Heitman J."/>
            <person name="Kosti I."/>
            <person name="Rossi A."/>
            <person name="Saif S."/>
            <person name="Samalova M."/>
            <person name="Saunders C.W."/>
            <person name="Shea T."/>
            <person name="Summerbell R.C."/>
            <person name="Xu J."/>
            <person name="Young S."/>
            <person name="Zeng Q."/>
            <person name="Birren B.W."/>
            <person name="Cuomo C.A."/>
            <person name="White T.C."/>
        </authorList>
    </citation>
    <scope>NUCLEOTIDE SEQUENCE [LARGE SCALE GENOMIC DNA]</scope>
    <source>
        <strain evidence="6">ATCC MYA-4605 / CBS 113480</strain>
    </source>
</reference>
<dbReference type="InterPro" id="IPR001128">
    <property type="entry name" value="Cyt_P450"/>
</dbReference>
<dbReference type="InterPro" id="IPR036396">
    <property type="entry name" value="Cyt_P450_sf"/>
</dbReference>
<dbReference type="Proteomes" id="UP000002035">
    <property type="component" value="Unassembled WGS sequence"/>
</dbReference>
<evidence type="ECO:0000313" key="5">
    <source>
        <dbReference type="EMBL" id="EEQ35634.1"/>
    </source>
</evidence>
<organism evidence="5 6">
    <name type="scientific">Arthroderma otae (strain ATCC MYA-4605 / CBS 113480)</name>
    <name type="common">Microsporum canis</name>
    <dbReference type="NCBI Taxonomy" id="554155"/>
    <lineage>
        <taxon>Eukaryota</taxon>
        <taxon>Fungi</taxon>
        <taxon>Dikarya</taxon>
        <taxon>Ascomycota</taxon>
        <taxon>Pezizomycotina</taxon>
        <taxon>Eurotiomycetes</taxon>
        <taxon>Eurotiomycetidae</taxon>
        <taxon>Onygenales</taxon>
        <taxon>Arthrodermataceae</taxon>
        <taxon>Microsporum</taxon>
    </lineage>
</organism>
<evidence type="ECO:0000256" key="2">
    <source>
        <dbReference type="ARBA" id="ARBA00022723"/>
    </source>
</evidence>
<dbReference type="InterPro" id="IPR050121">
    <property type="entry name" value="Cytochrome_P450_monoxygenase"/>
</dbReference>
<dbReference type="eggNOG" id="KOG0159">
    <property type="taxonomic scope" value="Eukaryota"/>
</dbReference>
<comment type="cofactor">
    <cofactor evidence="1">
        <name>heme</name>
        <dbReference type="ChEBI" id="CHEBI:30413"/>
    </cofactor>
</comment>
<dbReference type="PANTHER" id="PTHR24305:SF235">
    <property type="entry name" value="CYTOCHROME P450 MONOOXYGENASE APDB-RELATED"/>
    <property type="match status" value="1"/>
</dbReference>
<dbReference type="STRING" id="554155.C5G0I1"/>
<dbReference type="OMA" id="IRISPNT"/>
<dbReference type="RefSeq" id="XP_002843370.1">
    <property type="nucleotide sequence ID" value="XM_002843324.1"/>
</dbReference>
<dbReference type="VEuPathDB" id="FungiDB:MCYG_08453"/>
<sequence>MNFTRQSFISLVYPGPGDMEGLDNALRSFIQFLGVGLFTLAFFLWRNGNQIKCIDIDGVQMKEMSVSRQGEELAHDEPYLIRDGNYQEVVLHTAEHIIFGQRTWALVITSTDNLGESVLGQCVGAVSGEQWRVIRSYFDTAYTNSASLAMLPSFQCEVSKWLSALKNDSLRSGVGRLVVHAPTSCKSLTLRVIPRSFYGEAYNEAAHGKLNHISKLQAQVLRYAITDGINNSGRACIQRRAAKQCNVYGAADLSLVQYLQTIDEMLFTNIEVTGSILAYIFSQLAKHQDFQQRLYDEVLASKSAGELYLRGYLGQQNTLLHYLTLESVRLRPATCKGFSASFHHRSDMIADQDAPQGSQRQNIPAKTPIVIDVRRLNTSAMTWGPDGTKFRPERFAALSPNQYRYGFMRFGVVSGKCLGKHMAELLMKVAIVTVLEQYKIGEMEVCIGVKQGDLAFIRR</sequence>
<accession>C5G0I1</accession>
<keyword evidence="4" id="KW-0408">Iron</keyword>
<dbReference type="GO" id="GO:0005506">
    <property type="term" value="F:iron ion binding"/>
    <property type="evidence" value="ECO:0007669"/>
    <property type="project" value="InterPro"/>
</dbReference>
<dbReference type="OrthoDB" id="2789670at2759"/>
<dbReference type="PANTHER" id="PTHR24305">
    <property type="entry name" value="CYTOCHROME P450"/>
    <property type="match status" value="1"/>
</dbReference>
<dbReference type="GeneID" id="9226267"/>
<dbReference type="EMBL" id="DS995708">
    <property type="protein sequence ID" value="EEQ35634.1"/>
    <property type="molecule type" value="Genomic_DNA"/>
</dbReference>
<proteinExistence type="predicted"/>
<dbReference type="SUPFAM" id="SSF48264">
    <property type="entry name" value="Cytochrome P450"/>
    <property type="match status" value="1"/>
</dbReference>
<evidence type="ECO:0000256" key="3">
    <source>
        <dbReference type="ARBA" id="ARBA00023002"/>
    </source>
</evidence>
<name>C5G0I1_ARTOC</name>
<dbReference type="GO" id="GO:0020037">
    <property type="term" value="F:heme binding"/>
    <property type="evidence" value="ECO:0007669"/>
    <property type="project" value="InterPro"/>
</dbReference>
<dbReference type="GO" id="GO:0016705">
    <property type="term" value="F:oxidoreductase activity, acting on paired donors, with incorporation or reduction of molecular oxygen"/>
    <property type="evidence" value="ECO:0007669"/>
    <property type="project" value="InterPro"/>
</dbReference>
<keyword evidence="2" id="KW-0479">Metal-binding</keyword>
<evidence type="ECO:0000256" key="4">
    <source>
        <dbReference type="ARBA" id="ARBA00023004"/>
    </source>
</evidence>
<dbReference type="Gene3D" id="1.10.630.10">
    <property type="entry name" value="Cytochrome P450"/>
    <property type="match status" value="1"/>
</dbReference>
<dbReference type="AlphaFoldDB" id="C5G0I1"/>
<keyword evidence="6" id="KW-1185">Reference proteome</keyword>
<dbReference type="GO" id="GO:0004497">
    <property type="term" value="F:monooxygenase activity"/>
    <property type="evidence" value="ECO:0007669"/>
    <property type="project" value="InterPro"/>
</dbReference>
<evidence type="ECO:0000313" key="6">
    <source>
        <dbReference type="Proteomes" id="UP000002035"/>
    </source>
</evidence>
<dbReference type="GO" id="GO:0044550">
    <property type="term" value="P:secondary metabolite biosynthetic process"/>
    <property type="evidence" value="ECO:0007669"/>
    <property type="project" value="UniProtKB-ARBA"/>
</dbReference>
<dbReference type="HOGENOM" id="CLU_042557_0_0_1"/>
<keyword evidence="3" id="KW-0560">Oxidoreductase</keyword>
<protein>
    <submittedName>
        <fullName evidence="5">Cytochrome P450 monooxigenase</fullName>
    </submittedName>
</protein>
<dbReference type="Pfam" id="PF00067">
    <property type="entry name" value="p450"/>
    <property type="match status" value="1"/>
</dbReference>
<gene>
    <name evidence="5" type="ORF">MCYG_08453</name>
</gene>
<evidence type="ECO:0000256" key="1">
    <source>
        <dbReference type="ARBA" id="ARBA00001971"/>
    </source>
</evidence>